<dbReference type="PANTHER" id="PTHR33841:SF6">
    <property type="entry name" value="TYPE II METHYLTRANSFERASE M.HINDII"/>
    <property type="match status" value="1"/>
</dbReference>
<accession>A0A166U527</accession>
<evidence type="ECO:0000256" key="4">
    <source>
        <dbReference type="ARBA" id="ARBA00022691"/>
    </source>
</evidence>
<dbReference type="EC" id="2.1.1.72" evidence="1"/>
<dbReference type="InterPro" id="IPR029063">
    <property type="entry name" value="SAM-dependent_MTases_sf"/>
</dbReference>
<dbReference type="RefSeq" id="WP_063600049.1">
    <property type="nucleotide sequence ID" value="NZ_LITQ01000002.1"/>
</dbReference>
<dbReference type="EMBL" id="LITQ01000002">
    <property type="protein sequence ID" value="OAA94574.1"/>
    <property type="molecule type" value="Genomic_DNA"/>
</dbReference>
<evidence type="ECO:0000256" key="1">
    <source>
        <dbReference type="ARBA" id="ARBA00011900"/>
    </source>
</evidence>
<sequence length="587" mass="69434">MNSFIEDVEQIYNFIKKNIDVEEKMHFIETYKQKSNMKKEISFSEEYYKQKIMNGKNGVVYTPPEMAAFMVKNLINVNDVIGNPFIKIIDPSCGSGNLICKCFLYLNRIFIKNIEVINSKNNLNLKLEDISYHIVRNNLFGFDIDETAIKVLKIDLFLISNQFSEKNFQVKDFLVENIDRKYDVFIGNPPYIGHKSVDSSYSYVLRKIYGSIYRDKGDISYCFFQKSLKCLKEGGKLVFVTSRYFCESCSGKELRKFLIENTSIYKIIDFYGIRPFKRVGIDPMIIFLVRTKNWNNNIEIIRPNKIEKNEKNKFLDSLFLDKSEKYKKFSISQKSINNDGWVFVDEVEKNIIDKIKEKSKFILKDICHSCQGIITGCDRAFIVDRDIINSRKIELRLIKPWIKSSHIRKNEVIKGEKFIIYSNLIENETECPNAIKYIEQYKKRLMERRECKKGTRKWYELQWGRKPEIFEEKKIVFPYKSCDNRFALDKGSYFSADIYSLVLKKNVPFTYEILLNILNSPLYEFYFKTFAKKLGENLYEYYPNNLMKLCIPSIDFGGENNIEKKLYDFFGLTDKEIEIVEKIKDNC</sequence>
<proteinExistence type="predicted"/>
<dbReference type="Pfam" id="PF12950">
    <property type="entry name" value="TaqI_C"/>
    <property type="match status" value="1"/>
</dbReference>
<evidence type="ECO:0000313" key="11">
    <source>
        <dbReference type="EMBL" id="OBR97318.1"/>
    </source>
</evidence>
<name>A0A166U527_9CLOT</name>
<dbReference type="SUPFAM" id="SSF53335">
    <property type="entry name" value="S-adenosyl-L-methionine-dependent methyltransferases"/>
    <property type="match status" value="1"/>
</dbReference>
<dbReference type="GO" id="GO:0003677">
    <property type="term" value="F:DNA binding"/>
    <property type="evidence" value="ECO:0007669"/>
    <property type="project" value="UniProtKB-KW"/>
</dbReference>
<dbReference type="Gene3D" id="3.40.50.150">
    <property type="entry name" value="Vaccinia Virus protein VP39"/>
    <property type="match status" value="1"/>
</dbReference>
<keyword evidence="3 10" id="KW-0808">Transferase</keyword>
<protein>
    <recommendedName>
        <fullName evidence="1">site-specific DNA-methyltransferase (adenine-specific)</fullName>
        <ecNumber evidence="1">2.1.1.72</ecNumber>
    </recommendedName>
</protein>
<feature type="domain" description="TaqI-like C-terminal specificity" evidence="9">
    <location>
        <begin position="435"/>
        <end position="549"/>
    </location>
</feature>
<evidence type="ECO:0000256" key="6">
    <source>
        <dbReference type="ARBA" id="ARBA00023125"/>
    </source>
</evidence>
<dbReference type="AlphaFoldDB" id="A0A166U527"/>
<evidence type="ECO:0000259" key="9">
    <source>
        <dbReference type="Pfam" id="PF12950"/>
    </source>
</evidence>
<dbReference type="PATRIC" id="fig|1705578.3.peg.1608"/>
<dbReference type="InterPro" id="IPR023135">
    <property type="entry name" value="N6_DNA_MeTrfase_TaqI_C"/>
</dbReference>
<dbReference type="InterPro" id="IPR050953">
    <property type="entry name" value="N4_N6_ade-DNA_methylase"/>
</dbReference>
<keyword evidence="2 10" id="KW-0489">Methyltransferase</keyword>
<keyword evidence="6" id="KW-0238">DNA-binding</keyword>
<gene>
    <name evidence="10" type="primary">paeR7IM</name>
    <name evidence="11" type="ORF">CLCOS_04890</name>
    <name evidence="10" type="ORF">WX73_02285</name>
</gene>
<dbReference type="EMBL" id="LROR01000027">
    <property type="protein sequence ID" value="OBR97318.1"/>
    <property type="molecule type" value="Genomic_DNA"/>
</dbReference>
<feature type="domain" description="Type II methyltransferase M.TaqI-like" evidence="8">
    <location>
        <begin position="137"/>
        <end position="273"/>
    </location>
</feature>
<keyword evidence="4" id="KW-0949">S-adenosyl-L-methionine</keyword>
<evidence type="ECO:0000259" key="8">
    <source>
        <dbReference type="Pfam" id="PF07669"/>
    </source>
</evidence>
<evidence type="ECO:0000313" key="13">
    <source>
        <dbReference type="Proteomes" id="UP000093694"/>
    </source>
</evidence>
<dbReference type="GO" id="GO:0009007">
    <property type="term" value="F:site-specific DNA-methyltransferase (adenine-specific) activity"/>
    <property type="evidence" value="ECO:0007669"/>
    <property type="project" value="UniProtKB-EC"/>
</dbReference>
<dbReference type="Proteomes" id="UP000093694">
    <property type="component" value="Unassembled WGS sequence"/>
</dbReference>
<evidence type="ECO:0000256" key="5">
    <source>
        <dbReference type="ARBA" id="ARBA00022747"/>
    </source>
</evidence>
<dbReference type="Pfam" id="PF07669">
    <property type="entry name" value="Eco57I"/>
    <property type="match status" value="1"/>
</dbReference>
<reference evidence="10 12" key="1">
    <citation type="journal article" date="2015" name="Biotechnol. Bioeng.">
        <title>Genome sequence and phenotypic characterization of Caulobacter segnis.</title>
        <authorList>
            <person name="Patel S."/>
            <person name="Fletcher B."/>
            <person name="Scott D.C."/>
            <person name="Ely B."/>
        </authorList>
    </citation>
    <scope>NUCLEOTIDE SEQUENCE [LARGE SCALE GENOMIC DNA]</scope>
    <source>
        <strain evidence="10 12">PS02</strain>
    </source>
</reference>
<evidence type="ECO:0000313" key="12">
    <source>
        <dbReference type="Proteomes" id="UP000077384"/>
    </source>
</evidence>
<dbReference type="GO" id="GO:0032259">
    <property type="term" value="P:methylation"/>
    <property type="evidence" value="ECO:0007669"/>
    <property type="project" value="UniProtKB-KW"/>
</dbReference>
<evidence type="ECO:0000256" key="7">
    <source>
        <dbReference type="ARBA" id="ARBA00047942"/>
    </source>
</evidence>
<keyword evidence="13" id="KW-1185">Reference proteome</keyword>
<evidence type="ECO:0000313" key="10">
    <source>
        <dbReference type="EMBL" id="OAA94574.1"/>
    </source>
</evidence>
<dbReference type="InterPro" id="IPR025931">
    <property type="entry name" value="TaqI_C"/>
</dbReference>
<dbReference type="GO" id="GO:0009307">
    <property type="term" value="P:DNA restriction-modification system"/>
    <property type="evidence" value="ECO:0007669"/>
    <property type="project" value="UniProtKB-KW"/>
</dbReference>
<keyword evidence="5" id="KW-0680">Restriction system</keyword>
<evidence type="ECO:0000256" key="3">
    <source>
        <dbReference type="ARBA" id="ARBA00022679"/>
    </source>
</evidence>
<evidence type="ECO:0000256" key="2">
    <source>
        <dbReference type="ARBA" id="ARBA00022603"/>
    </source>
</evidence>
<dbReference type="PANTHER" id="PTHR33841">
    <property type="entry name" value="DNA METHYLTRANSFERASE YEEA-RELATED"/>
    <property type="match status" value="1"/>
</dbReference>
<dbReference type="InterPro" id="IPR011639">
    <property type="entry name" value="MethylTrfase_TaqI-like_dom"/>
</dbReference>
<organism evidence="10 12">
    <name type="scientific">Clostridium coskatii</name>
    <dbReference type="NCBI Taxonomy" id="1705578"/>
    <lineage>
        <taxon>Bacteria</taxon>
        <taxon>Bacillati</taxon>
        <taxon>Bacillota</taxon>
        <taxon>Clostridia</taxon>
        <taxon>Eubacteriales</taxon>
        <taxon>Clostridiaceae</taxon>
        <taxon>Clostridium</taxon>
    </lineage>
</organism>
<comment type="catalytic activity">
    <reaction evidence="7">
        <text>a 2'-deoxyadenosine in DNA + S-adenosyl-L-methionine = an N(6)-methyl-2'-deoxyadenosine in DNA + S-adenosyl-L-homocysteine + H(+)</text>
        <dbReference type="Rhea" id="RHEA:15197"/>
        <dbReference type="Rhea" id="RHEA-COMP:12418"/>
        <dbReference type="Rhea" id="RHEA-COMP:12419"/>
        <dbReference type="ChEBI" id="CHEBI:15378"/>
        <dbReference type="ChEBI" id="CHEBI:57856"/>
        <dbReference type="ChEBI" id="CHEBI:59789"/>
        <dbReference type="ChEBI" id="CHEBI:90615"/>
        <dbReference type="ChEBI" id="CHEBI:90616"/>
        <dbReference type="EC" id="2.1.1.72"/>
    </reaction>
</comment>
<dbReference type="PRINTS" id="PR00507">
    <property type="entry name" value="N12N6MTFRASE"/>
</dbReference>
<comment type="caution">
    <text evidence="10">The sequence shown here is derived from an EMBL/GenBank/DDBJ whole genome shotgun (WGS) entry which is preliminary data.</text>
</comment>
<dbReference type="Proteomes" id="UP000077384">
    <property type="component" value="Unassembled WGS sequence"/>
</dbReference>
<reference evidence="11 13" key="2">
    <citation type="journal article" date="2016" name="Front. Microbiol.">
        <title>Industrial Acetogenic Biocatalysts: A Comparative Metabolic and Genomic Analysis.</title>
        <authorList>
            <person name="Bengelsdorf F."/>
            <person name="Poehlein A."/>
            <person name="Sonja S."/>
            <person name="Erz C."/>
            <person name="Hummel T."/>
            <person name="Hoffmeister S."/>
            <person name="Daniel R."/>
            <person name="Durre P."/>
        </authorList>
    </citation>
    <scope>NUCLEOTIDE SEQUENCE [LARGE SCALE GENOMIC DNA]</scope>
    <source>
        <strain evidence="11 13">PTA-10522</strain>
    </source>
</reference>
<dbReference type="Gene3D" id="3.90.220.10">
    <property type="entry name" value="Adenine-n6-DNA-methyltransferase Taqi, Chain A, domain 2"/>
    <property type="match status" value="1"/>
</dbReference>